<dbReference type="PROSITE" id="PS50293">
    <property type="entry name" value="TPR_REGION"/>
    <property type="match status" value="2"/>
</dbReference>
<evidence type="ECO:0000256" key="8">
    <source>
        <dbReference type="ARBA" id="ARBA00074766"/>
    </source>
</evidence>
<dbReference type="SMART" id="SM00028">
    <property type="entry name" value="TPR"/>
    <property type="match status" value="9"/>
</dbReference>
<keyword evidence="2" id="KW-0963">Cytoplasm</keyword>
<dbReference type="GO" id="GO:0051879">
    <property type="term" value="F:Hsp90 protein binding"/>
    <property type="evidence" value="ECO:0007669"/>
    <property type="project" value="TreeGrafter"/>
</dbReference>
<evidence type="ECO:0000313" key="13">
    <source>
        <dbReference type="EMBL" id="KAK1933418.1"/>
    </source>
</evidence>
<dbReference type="FunFam" id="1.10.260.100:FF:000002">
    <property type="entry name" value="Stress-induced-phosphoprotein 1 (Hsp70/Hsp90-organizing)"/>
    <property type="match status" value="1"/>
</dbReference>
<evidence type="ECO:0000256" key="6">
    <source>
        <dbReference type="ARBA" id="ARBA00056105"/>
    </source>
</evidence>
<dbReference type="EMBL" id="JAHBMH010000073">
    <property type="protein sequence ID" value="KAK1933418.1"/>
    <property type="molecule type" value="Genomic_DNA"/>
</dbReference>
<name>A0AAD9G7R6_BABDI</name>
<evidence type="ECO:0000259" key="12">
    <source>
        <dbReference type="SMART" id="SM00727"/>
    </source>
</evidence>
<dbReference type="PANTHER" id="PTHR22904:SF523">
    <property type="entry name" value="STRESS-INDUCED-PHOSPHOPROTEIN 1"/>
    <property type="match status" value="1"/>
</dbReference>
<comment type="subunit">
    <text evidence="7">Monomer. Homodimer. Forms a complex composed of HOP and chaperones HSP70 and HSP90; the interaction is stronger in the absence of ATP. Interacts (via TPR 1, 2, 3, 7, 8 and 9 repeats) with HSP70 (via C-terminus); the interaction is direct and is stronger in the absence of ATP. Interacts (via TPR 4, 5 and 6 repeats) with HSP90 (via C-terminus); the interaction is direct.</text>
</comment>
<proteinExistence type="predicted"/>
<evidence type="ECO:0000256" key="3">
    <source>
        <dbReference type="ARBA" id="ARBA00022737"/>
    </source>
</evidence>
<keyword evidence="14" id="KW-1185">Reference proteome</keyword>
<feature type="repeat" description="TPR" evidence="10">
    <location>
        <begin position="403"/>
        <end position="436"/>
    </location>
</feature>
<dbReference type="InterPro" id="IPR006636">
    <property type="entry name" value="STI1_HS-bd"/>
</dbReference>
<reference evidence="13" key="1">
    <citation type="journal article" date="2014" name="Nucleic Acids Res.">
        <title>The evolutionary dynamics of variant antigen genes in Babesia reveal a history of genomic innovation underlying host-parasite interaction.</title>
        <authorList>
            <person name="Jackson A.P."/>
            <person name="Otto T.D."/>
            <person name="Darby A."/>
            <person name="Ramaprasad A."/>
            <person name="Xia D."/>
            <person name="Echaide I.E."/>
            <person name="Farber M."/>
            <person name="Gahlot S."/>
            <person name="Gamble J."/>
            <person name="Gupta D."/>
            <person name="Gupta Y."/>
            <person name="Jackson L."/>
            <person name="Malandrin L."/>
            <person name="Malas T.B."/>
            <person name="Moussa E."/>
            <person name="Nair M."/>
            <person name="Reid A.J."/>
            <person name="Sanders M."/>
            <person name="Sharma J."/>
            <person name="Tracey A."/>
            <person name="Quail M.A."/>
            <person name="Weir W."/>
            <person name="Wastling J.M."/>
            <person name="Hall N."/>
            <person name="Willadsen P."/>
            <person name="Lingelbach K."/>
            <person name="Shiels B."/>
            <person name="Tait A."/>
            <person name="Berriman M."/>
            <person name="Allred D.R."/>
            <person name="Pain A."/>
        </authorList>
    </citation>
    <scope>NUCLEOTIDE SEQUENCE</scope>
    <source>
        <strain evidence="13">1802A</strain>
    </source>
</reference>
<dbReference type="Proteomes" id="UP001195914">
    <property type="component" value="Unassembled WGS sequence"/>
</dbReference>
<evidence type="ECO:0000313" key="14">
    <source>
        <dbReference type="Proteomes" id="UP001195914"/>
    </source>
</evidence>
<evidence type="ECO:0000256" key="11">
    <source>
        <dbReference type="SAM" id="MobiDB-lite"/>
    </source>
</evidence>
<dbReference type="GO" id="GO:0005737">
    <property type="term" value="C:cytoplasm"/>
    <property type="evidence" value="ECO:0007669"/>
    <property type="project" value="UniProtKB-SubCell"/>
</dbReference>
<comment type="function">
    <text evidence="6">Acts as a co-chaperone and mediates the association of the chaperones HSP70 and HSP90 probably facilitating substrate transfer from HSP70 to HSP90. Stimulates HSP70 ATPase activity and, in contrast, inhibits HSP90 ATPase activity.</text>
</comment>
<keyword evidence="3" id="KW-0677">Repeat</keyword>
<evidence type="ECO:0000256" key="4">
    <source>
        <dbReference type="ARBA" id="ARBA00022803"/>
    </source>
</evidence>
<feature type="domain" description="STI1" evidence="12">
    <location>
        <begin position="136"/>
        <end position="180"/>
    </location>
</feature>
<dbReference type="Gene3D" id="1.10.260.100">
    <property type="match status" value="1"/>
</dbReference>
<dbReference type="InterPro" id="IPR011990">
    <property type="entry name" value="TPR-like_helical_dom_sf"/>
</dbReference>
<feature type="region of interest" description="Disordered" evidence="11">
    <location>
        <begin position="203"/>
        <end position="233"/>
    </location>
</feature>
<dbReference type="SMART" id="SM00727">
    <property type="entry name" value="STI1"/>
    <property type="match status" value="2"/>
</dbReference>
<evidence type="ECO:0000256" key="10">
    <source>
        <dbReference type="PROSITE-ProRule" id="PRU00339"/>
    </source>
</evidence>
<dbReference type="Pfam" id="PF17830">
    <property type="entry name" value="STI1-HOP_DP"/>
    <property type="match status" value="1"/>
</dbReference>
<comment type="caution">
    <text evidence="13">The sequence shown here is derived from an EMBL/GenBank/DDBJ whole genome shotgun (WGS) entry which is preliminary data.</text>
</comment>
<feature type="repeat" description="TPR" evidence="10">
    <location>
        <begin position="369"/>
        <end position="402"/>
    </location>
</feature>
<dbReference type="PROSITE" id="PS50005">
    <property type="entry name" value="TPR"/>
    <property type="match status" value="5"/>
</dbReference>
<dbReference type="InterPro" id="IPR041243">
    <property type="entry name" value="STI1/HOP_DP"/>
</dbReference>
<dbReference type="Pfam" id="PF13181">
    <property type="entry name" value="TPR_8"/>
    <property type="match status" value="1"/>
</dbReference>
<evidence type="ECO:0000256" key="9">
    <source>
        <dbReference type="ARBA" id="ARBA00076447"/>
    </source>
</evidence>
<dbReference type="InterPro" id="IPR019734">
    <property type="entry name" value="TPR_rpt"/>
</dbReference>
<dbReference type="AlphaFoldDB" id="A0AAD9G7R6"/>
<comment type="subcellular location">
    <subcellularLocation>
        <location evidence="1">Cytoplasm</location>
    </subcellularLocation>
</comment>
<reference evidence="13" key="2">
    <citation type="submission" date="2021-05" db="EMBL/GenBank/DDBJ databases">
        <authorList>
            <person name="Pain A."/>
        </authorList>
    </citation>
    <scope>NUCLEOTIDE SEQUENCE</scope>
    <source>
        <strain evidence="13">1802A</strain>
    </source>
</reference>
<gene>
    <name evidence="13" type="ORF">X943_003551</name>
</gene>
<dbReference type="Gene3D" id="1.25.40.10">
    <property type="entry name" value="Tetratricopeptide repeat domain"/>
    <property type="match status" value="3"/>
</dbReference>
<evidence type="ECO:0000256" key="1">
    <source>
        <dbReference type="ARBA" id="ARBA00004496"/>
    </source>
</evidence>
<dbReference type="FunFam" id="1.25.40.10:FF:000020">
    <property type="entry name" value="Stress-induced phosphoprotein 1"/>
    <property type="match status" value="1"/>
</dbReference>
<dbReference type="PANTHER" id="PTHR22904">
    <property type="entry name" value="TPR REPEAT CONTAINING PROTEIN"/>
    <property type="match status" value="1"/>
</dbReference>
<evidence type="ECO:0000256" key="5">
    <source>
        <dbReference type="ARBA" id="ARBA00023054"/>
    </source>
</evidence>
<dbReference type="Pfam" id="PF13414">
    <property type="entry name" value="TPR_11"/>
    <property type="match status" value="1"/>
</dbReference>
<dbReference type="SUPFAM" id="SSF48452">
    <property type="entry name" value="TPR-like"/>
    <property type="match status" value="3"/>
</dbReference>
<evidence type="ECO:0000256" key="2">
    <source>
        <dbReference type="ARBA" id="ARBA00022490"/>
    </source>
</evidence>
<keyword evidence="4 10" id="KW-0802">TPR repeat</keyword>
<feature type="repeat" description="TPR" evidence="10">
    <location>
        <begin position="309"/>
        <end position="342"/>
    </location>
</feature>
<feature type="repeat" description="TPR" evidence="10">
    <location>
        <begin position="437"/>
        <end position="470"/>
    </location>
</feature>
<evidence type="ECO:0000256" key="7">
    <source>
        <dbReference type="ARBA" id="ARBA00066016"/>
    </source>
</evidence>
<protein>
    <recommendedName>
        <fullName evidence="8">Hsp70-Hsp90 organising protein</fullName>
    </recommendedName>
    <alternativeName>
        <fullName evidence="9">Stress-inducible protein 1</fullName>
    </alternativeName>
</protein>
<feature type="domain" description="STI1" evidence="12">
    <location>
        <begin position="504"/>
        <end position="543"/>
    </location>
</feature>
<dbReference type="FunFam" id="1.25.40.10:FF:000010">
    <property type="entry name" value="Stress-induced phosphoprotein 1"/>
    <property type="match status" value="1"/>
</dbReference>
<sequence length="567" mass="64404">MEDFKQKGNEAFKAGKYMEAAQLFSEAIKINPSDGILYSNRSGAYASMNMYQEALADATQCVALKPDWPKGYSRKGLALYKLGRMQEAKVAYEEGVFNDTSATYATGLRIDPNNESLKAGLREVEATNDPEFLQLMAGVAQVVATNPKLQVYQQQDPSYTMNLCRVIAGLKSNPQSIQHILMDPNPAIRDGLMAYMGMAAEMNKREPSPERPPKKEPEKTEPKEEPLSEEQKKAQAFKDEGNNLYKKKMFAEALEQYEKAIELDPNNLLLENNKAAVYLEMGDFDKCIATCTAAIERRYDVKADFLVISKIYNRLASCYTKMEMYDEAMAAYQKSLLEDNNRVTRCALKEVERLKEKREREKYIDPQKAEEHREKGNEYFKGFKFPEAKKEYDEAIRRNPMDAKLYTNRAAALTKLAEYPSAMTDCNKAIEIDPTFVKAWARKGNLHVLLKEYHKALEAYDKGLAVDPNNQDCIKGRYDCMARIQAMSQSGAVDEEQYRQAMADPEVQQILGDPQFQIILKKLQENPTAMNEYLRDPKIAQGIQKLMACGKPHFVLLSCYAGILRTA</sequence>
<organism evidence="13 14">
    <name type="scientific">Babesia divergens</name>
    <dbReference type="NCBI Taxonomy" id="32595"/>
    <lineage>
        <taxon>Eukaryota</taxon>
        <taxon>Sar</taxon>
        <taxon>Alveolata</taxon>
        <taxon>Apicomplexa</taxon>
        <taxon>Aconoidasida</taxon>
        <taxon>Piroplasmida</taxon>
        <taxon>Babesiidae</taxon>
        <taxon>Babesia</taxon>
    </lineage>
</organism>
<keyword evidence="5" id="KW-0175">Coiled coil</keyword>
<dbReference type="Pfam" id="PF13432">
    <property type="entry name" value="TPR_16"/>
    <property type="match status" value="1"/>
</dbReference>
<feature type="repeat" description="TPR" evidence="10">
    <location>
        <begin position="234"/>
        <end position="267"/>
    </location>
</feature>
<dbReference type="Pfam" id="PF00515">
    <property type="entry name" value="TPR_1"/>
    <property type="match status" value="3"/>
</dbReference>
<accession>A0AAD9G7R6</accession>